<protein>
    <recommendedName>
        <fullName evidence="5">fructokinase</fullName>
        <ecNumber evidence="5">2.7.1.4</ecNumber>
    </recommendedName>
</protein>
<evidence type="ECO:0000256" key="4">
    <source>
        <dbReference type="ARBA" id="ARBA00022842"/>
    </source>
</evidence>
<name>A0A858RKR1_9BACT</name>
<evidence type="ECO:0000256" key="1">
    <source>
        <dbReference type="ARBA" id="ARBA00001946"/>
    </source>
</evidence>
<dbReference type="GO" id="GO:0046872">
    <property type="term" value="F:metal ion binding"/>
    <property type="evidence" value="ECO:0007669"/>
    <property type="project" value="UniProtKB-KW"/>
</dbReference>
<dbReference type="InterPro" id="IPR049874">
    <property type="entry name" value="ROK_cs"/>
</dbReference>
<evidence type="ECO:0000313" key="8">
    <source>
        <dbReference type="Proteomes" id="UP000501812"/>
    </source>
</evidence>
<dbReference type="Pfam" id="PF00480">
    <property type="entry name" value="ROK"/>
    <property type="match status" value="1"/>
</dbReference>
<dbReference type="Proteomes" id="UP000501812">
    <property type="component" value="Chromosome"/>
</dbReference>
<dbReference type="InterPro" id="IPR051804">
    <property type="entry name" value="Carb_Metab_Reg_Kinase/Isom"/>
</dbReference>
<sequence>MIAGIELGGTKTVVATGTGEGAVTEEWRFPTTTPEETFSRATGWLRERGTPSAIGVAAFGPLGVVPRHGNYGKLLATPKPGWADYSIIGALHEAFPGAQVTIETDVNAAALAEARIGAASGMEDVAYITIGTGIGAGILSGGHLIHGTLHPEFGHLKVPRKPDDHFAGVCPFHADCLEGLASGPSMAARWGKPAHELPPDHPAWNTEAWYLAHGALSLVGIVAPERVIIGGGVSQAEGFHEKVETLLNEIAAGYFAPIQHKPYIVAPHLEQQAGIIGALLLTAR</sequence>
<evidence type="ECO:0000256" key="2">
    <source>
        <dbReference type="ARBA" id="ARBA00022723"/>
    </source>
</evidence>
<accession>A0A858RKR1</accession>
<evidence type="ECO:0000256" key="6">
    <source>
        <dbReference type="ARBA" id="ARBA00048451"/>
    </source>
</evidence>
<dbReference type="InterPro" id="IPR043129">
    <property type="entry name" value="ATPase_NBD"/>
</dbReference>
<dbReference type="PANTHER" id="PTHR42742">
    <property type="entry name" value="TRANSCRIPTIONAL REPRESSOR MPRA"/>
    <property type="match status" value="1"/>
</dbReference>
<keyword evidence="8" id="KW-1185">Reference proteome</keyword>
<dbReference type="PANTHER" id="PTHR42742:SF3">
    <property type="entry name" value="FRUCTOKINASE"/>
    <property type="match status" value="1"/>
</dbReference>
<dbReference type="SUPFAM" id="SSF53067">
    <property type="entry name" value="Actin-like ATPase domain"/>
    <property type="match status" value="1"/>
</dbReference>
<dbReference type="GO" id="GO:0008865">
    <property type="term" value="F:fructokinase activity"/>
    <property type="evidence" value="ECO:0007669"/>
    <property type="project" value="UniProtKB-EC"/>
</dbReference>
<reference evidence="7 8" key="1">
    <citation type="submission" date="2020-04" db="EMBL/GenBank/DDBJ databases">
        <title>Luteolibacter sp. G-1-1-1 isolated from soil.</title>
        <authorList>
            <person name="Dahal R.H."/>
        </authorList>
    </citation>
    <scope>NUCLEOTIDE SEQUENCE [LARGE SCALE GENOMIC DNA]</scope>
    <source>
        <strain evidence="7 8">G-1-1-1</strain>
    </source>
</reference>
<dbReference type="RefSeq" id="WP_169455484.1">
    <property type="nucleotide sequence ID" value="NZ_CP051774.1"/>
</dbReference>
<dbReference type="CDD" id="cd24067">
    <property type="entry name" value="ASKHA_NBD_ROK_BsFRK-like"/>
    <property type="match status" value="1"/>
</dbReference>
<proteinExistence type="predicted"/>
<evidence type="ECO:0000256" key="5">
    <source>
        <dbReference type="ARBA" id="ARBA00038887"/>
    </source>
</evidence>
<evidence type="ECO:0000256" key="3">
    <source>
        <dbReference type="ARBA" id="ARBA00022833"/>
    </source>
</evidence>
<keyword evidence="2" id="KW-0479">Metal-binding</keyword>
<comment type="catalytic activity">
    <reaction evidence="6">
        <text>D-fructose + ATP = D-fructose 6-phosphate + ADP + H(+)</text>
        <dbReference type="Rhea" id="RHEA:16125"/>
        <dbReference type="ChEBI" id="CHEBI:15378"/>
        <dbReference type="ChEBI" id="CHEBI:30616"/>
        <dbReference type="ChEBI" id="CHEBI:37721"/>
        <dbReference type="ChEBI" id="CHEBI:61527"/>
        <dbReference type="ChEBI" id="CHEBI:456216"/>
        <dbReference type="EC" id="2.7.1.4"/>
    </reaction>
</comment>
<dbReference type="EMBL" id="CP051774">
    <property type="protein sequence ID" value="QJE97084.1"/>
    <property type="molecule type" value="Genomic_DNA"/>
</dbReference>
<dbReference type="InterPro" id="IPR000600">
    <property type="entry name" value="ROK"/>
</dbReference>
<dbReference type="EC" id="2.7.1.4" evidence="5"/>
<dbReference type="KEGG" id="luo:HHL09_15240"/>
<organism evidence="7 8">
    <name type="scientific">Luteolibacter luteus</name>
    <dbReference type="NCBI Taxonomy" id="2728835"/>
    <lineage>
        <taxon>Bacteria</taxon>
        <taxon>Pseudomonadati</taxon>
        <taxon>Verrucomicrobiota</taxon>
        <taxon>Verrucomicrobiia</taxon>
        <taxon>Verrucomicrobiales</taxon>
        <taxon>Verrucomicrobiaceae</taxon>
        <taxon>Luteolibacter</taxon>
    </lineage>
</organism>
<evidence type="ECO:0000313" key="7">
    <source>
        <dbReference type="EMBL" id="QJE97084.1"/>
    </source>
</evidence>
<dbReference type="Gene3D" id="3.30.420.40">
    <property type="match status" value="2"/>
</dbReference>
<gene>
    <name evidence="7" type="ORF">HHL09_15240</name>
</gene>
<keyword evidence="4" id="KW-0460">Magnesium</keyword>
<comment type="cofactor">
    <cofactor evidence="1">
        <name>Mg(2+)</name>
        <dbReference type="ChEBI" id="CHEBI:18420"/>
    </cofactor>
</comment>
<dbReference type="PROSITE" id="PS01125">
    <property type="entry name" value="ROK"/>
    <property type="match status" value="1"/>
</dbReference>
<dbReference type="AlphaFoldDB" id="A0A858RKR1"/>
<keyword evidence="3" id="KW-0862">Zinc</keyword>